<proteinExistence type="predicted"/>
<reference evidence="3 4" key="1">
    <citation type="journal article" date="2014" name="BMC Genomics">
        <title>Comparative genomics of the major fungal agents of human and animal Sporotrichosis: Sporothrix schenckii and Sporothrix brasiliensis.</title>
        <authorList>
            <person name="Teixeira M.M."/>
            <person name="de Almeida L.G."/>
            <person name="Kubitschek-Barreira P."/>
            <person name="Alves F.L."/>
            <person name="Kioshima E.S."/>
            <person name="Abadio A.K."/>
            <person name="Fernandes L."/>
            <person name="Derengowski L.S."/>
            <person name="Ferreira K.S."/>
            <person name="Souza R.C."/>
            <person name="Ruiz J.C."/>
            <person name="de Andrade N.C."/>
            <person name="Paes H.C."/>
            <person name="Nicola A.M."/>
            <person name="Albuquerque P."/>
            <person name="Gerber A.L."/>
            <person name="Martins V.P."/>
            <person name="Peconick L.D."/>
            <person name="Neto A.V."/>
            <person name="Chaucanez C.B."/>
            <person name="Silva P.A."/>
            <person name="Cunha O.L."/>
            <person name="de Oliveira F.F."/>
            <person name="dos Santos T.C."/>
            <person name="Barros A.L."/>
            <person name="Soares M.A."/>
            <person name="de Oliveira L.M."/>
            <person name="Marini M.M."/>
            <person name="Villalobos-Duno H."/>
            <person name="Cunha M.M."/>
            <person name="de Hoog S."/>
            <person name="da Silveira J.F."/>
            <person name="Henrissat B."/>
            <person name="Nino-Vega G.A."/>
            <person name="Cisalpino P.S."/>
            <person name="Mora-Montes H.M."/>
            <person name="Almeida S.R."/>
            <person name="Stajich J.E."/>
            <person name="Lopes-Bezerra L.M."/>
            <person name="Vasconcelos A.T."/>
            <person name="Felipe M.S."/>
        </authorList>
    </citation>
    <scope>NUCLEOTIDE SEQUENCE [LARGE SCALE GENOMIC DNA]</scope>
    <source>
        <strain evidence="3 4">1099-18</strain>
    </source>
</reference>
<evidence type="ECO:0000313" key="4">
    <source>
        <dbReference type="Proteomes" id="UP000033710"/>
    </source>
</evidence>
<feature type="chain" id="PRO_5002455500" evidence="2">
    <location>
        <begin position="26"/>
        <end position="228"/>
    </location>
</feature>
<organism evidence="3 4">
    <name type="scientific">Sporothrix schenckii 1099-18</name>
    <dbReference type="NCBI Taxonomy" id="1397361"/>
    <lineage>
        <taxon>Eukaryota</taxon>
        <taxon>Fungi</taxon>
        <taxon>Dikarya</taxon>
        <taxon>Ascomycota</taxon>
        <taxon>Pezizomycotina</taxon>
        <taxon>Sordariomycetes</taxon>
        <taxon>Sordariomycetidae</taxon>
        <taxon>Ophiostomatales</taxon>
        <taxon>Ophiostomataceae</taxon>
        <taxon>Sporothrix</taxon>
    </lineage>
</organism>
<evidence type="ECO:0000256" key="2">
    <source>
        <dbReference type="SAM" id="SignalP"/>
    </source>
</evidence>
<comment type="caution">
    <text evidence="3">The sequence shown here is derived from an EMBL/GenBank/DDBJ whole genome shotgun (WGS) entry which is preliminary data.</text>
</comment>
<dbReference type="GeneID" id="27669895"/>
<feature type="compositionally biased region" description="Low complexity" evidence="1">
    <location>
        <begin position="219"/>
        <end position="228"/>
    </location>
</feature>
<feature type="signal peptide" evidence="2">
    <location>
        <begin position="1"/>
        <end position="25"/>
    </location>
</feature>
<dbReference type="VEuPathDB" id="FungiDB:SPSK_07966"/>
<sequence>MMSTSNYATTAVAVALLSLLGSVCASPMPDVEYSPQQLREIWAAAAAATPPAHNAAGSPHSGVTVTLTGTPVDARPTAVAATTTPAIAAAVPGRPFRPPFRGPPWLTAGIGAGGTVPAGWGTGVLTAGAVCGPYTLPVNLPFSPPCPYSSTTAPDDEPSAPPTSTAPAPGPPSTTIVKTLPPTTLPAAAGSPTAVIVTVSVTLKPDPPYTPGPHDERVATTLTTARRV</sequence>
<dbReference type="EMBL" id="AXCR01000004">
    <property type="protein sequence ID" value="KJR88921.1"/>
    <property type="molecule type" value="Genomic_DNA"/>
</dbReference>
<dbReference type="RefSeq" id="XP_016591597.1">
    <property type="nucleotide sequence ID" value="XM_016734618.1"/>
</dbReference>
<dbReference type="OrthoDB" id="10668221at2759"/>
<dbReference type="Proteomes" id="UP000033710">
    <property type="component" value="Unassembled WGS sequence"/>
</dbReference>
<accession>A0A0F2ML56</accession>
<dbReference type="AlphaFoldDB" id="A0A0F2ML56"/>
<evidence type="ECO:0000313" key="3">
    <source>
        <dbReference type="EMBL" id="KJR88921.1"/>
    </source>
</evidence>
<reference evidence="3 4" key="2">
    <citation type="journal article" date="2015" name="Eukaryot. Cell">
        <title>Asexual propagation of a virulent clone complex in a human and feline outbreak of sporotrichosis.</title>
        <authorList>
            <person name="Teixeira Mde M."/>
            <person name="Rodrigues A.M."/>
            <person name="Tsui C.K."/>
            <person name="de Almeida L.G."/>
            <person name="Van Diepeningen A.D."/>
            <person name="van den Ende B.G."/>
            <person name="Fernandes G.F."/>
            <person name="Kano R."/>
            <person name="Hamelin R.C."/>
            <person name="Lopes-Bezerra L.M."/>
            <person name="Vasconcelos A.T."/>
            <person name="de Hoog S."/>
            <person name="de Camargo Z.P."/>
            <person name="Felipe M.S."/>
        </authorList>
    </citation>
    <scope>NUCLEOTIDE SEQUENCE [LARGE SCALE GENOMIC DNA]</scope>
    <source>
        <strain evidence="3 4">1099-18</strain>
    </source>
</reference>
<evidence type="ECO:0000256" key="1">
    <source>
        <dbReference type="SAM" id="MobiDB-lite"/>
    </source>
</evidence>
<name>A0A0F2ML56_SPOSC</name>
<feature type="region of interest" description="Disordered" evidence="1">
    <location>
        <begin position="204"/>
        <end position="228"/>
    </location>
</feature>
<keyword evidence="2" id="KW-0732">Signal</keyword>
<dbReference type="KEGG" id="ssck:SPSK_07966"/>
<protein>
    <submittedName>
        <fullName evidence="3">Uncharacterized protein</fullName>
    </submittedName>
</protein>
<gene>
    <name evidence="3" type="ORF">SPSK_07966</name>
</gene>
<feature type="region of interest" description="Disordered" evidence="1">
    <location>
        <begin position="148"/>
        <end position="175"/>
    </location>
</feature>